<reference evidence="3 4" key="1">
    <citation type="submission" date="2019-03" db="EMBL/GenBank/DDBJ databases">
        <title>Genomic Encyclopedia of Type Strains, Phase IV (KMG-IV): sequencing the most valuable type-strain genomes for metagenomic binning, comparative biology and taxonomic classification.</title>
        <authorList>
            <person name="Goeker M."/>
        </authorList>
    </citation>
    <scope>NUCLEOTIDE SEQUENCE [LARGE SCALE GENOMIC DNA]</scope>
    <source>
        <strain evidence="3 4">DSM 24830</strain>
    </source>
</reference>
<dbReference type="InterPro" id="IPR013766">
    <property type="entry name" value="Thioredoxin_domain"/>
</dbReference>
<dbReference type="SUPFAM" id="SSF52833">
    <property type="entry name" value="Thioredoxin-like"/>
    <property type="match status" value="1"/>
</dbReference>
<accession>A0A4R1ETH2</accession>
<dbReference type="Gene3D" id="3.40.30.10">
    <property type="entry name" value="Glutaredoxin"/>
    <property type="match status" value="1"/>
</dbReference>
<dbReference type="InterPro" id="IPR036249">
    <property type="entry name" value="Thioredoxin-like_sf"/>
</dbReference>
<dbReference type="OrthoDB" id="9799347at2"/>
<dbReference type="EMBL" id="SMFQ01000004">
    <property type="protein sequence ID" value="TCJ84513.1"/>
    <property type="molecule type" value="Genomic_DNA"/>
</dbReference>
<keyword evidence="4" id="KW-1185">Reference proteome</keyword>
<dbReference type="GO" id="GO:0016209">
    <property type="term" value="F:antioxidant activity"/>
    <property type="evidence" value="ECO:0007669"/>
    <property type="project" value="InterPro"/>
</dbReference>
<dbReference type="Pfam" id="PF00578">
    <property type="entry name" value="AhpC-TSA"/>
    <property type="match status" value="1"/>
</dbReference>
<evidence type="ECO:0000313" key="3">
    <source>
        <dbReference type="EMBL" id="TCJ84513.1"/>
    </source>
</evidence>
<dbReference type="AlphaFoldDB" id="A0A4R1ETH2"/>
<dbReference type="Proteomes" id="UP000294887">
    <property type="component" value="Unassembled WGS sequence"/>
</dbReference>
<dbReference type="PROSITE" id="PS51352">
    <property type="entry name" value="THIOREDOXIN_2"/>
    <property type="match status" value="1"/>
</dbReference>
<evidence type="ECO:0000313" key="4">
    <source>
        <dbReference type="Proteomes" id="UP000294887"/>
    </source>
</evidence>
<name>A0A4R1ETH2_9GAMM</name>
<feature type="chain" id="PRO_5020658978" evidence="1">
    <location>
        <begin position="23"/>
        <end position="181"/>
    </location>
</feature>
<dbReference type="InterPro" id="IPR000866">
    <property type="entry name" value="AhpC/TSA"/>
</dbReference>
<proteinExistence type="predicted"/>
<evidence type="ECO:0000256" key="1">
    <source>
        <dbReference type="SAM" id="SignalP"/>
    </source>
</evidence>
<dbReference type="GO" id="GO:0016491">
    <property type="term" value="F:oxidoreductase activity"/>
    <property type="evidence" value="ECO:0007669"/>
    <property type="project" value="InterPro"/>
</dbReference>
<evidence type="ECO:0000259" key="2">
    <source>
        <dbReference type="PROSITE" id="PS51352"/>
    </source>
</evidence>
<dbReference type="PANTHER" id="PTHR42852:SF13">
    <property type="entry name" value="PROTEIN DIPZ"/>
    <property type="match status" value="1"/>
</dbReference>
<dbReference type="PANTHER" id="PTHR42852">
    <property type="entry name" value="THIOL:DISULFIDE INTERCHANGE PROTEIN DSBE"/>
    <property type="match status" value="1"/>
</dbReference>
<feature type="signal peptide" evidence="1">
    <location>
        <begin position="1"/>
        <end position="22"/>
    </location>
</feature>
<sequence>MLKHYKISFALLLLLLSTLGFAQPDIDLIELKHKPPAPEFVLPDMQNKAHSLSDYIGQPVIVTFWATWCPPCIKELPSFNRASAKLKDENISILGINVGEDRDTITSFQLEHDVDFTILLDEEAEELENWNTRGLPTTYIVNAEGKIVYKATGEREWDNDSIINKVRALKNSNKKTTLTKK</sequence>
<dbReference type="RefSeq" id="WP_131906261.1">
    <property type="nucleotide sequence ID" value="NZ_BAAAFU010000006.1"/>
</dbReference>
<dbReference type="InterPro" id="IPR050553">
    <property type="entry name" value="Thioredoxin_ResA/DsbE_sf"/>
</dbReference>
<protein>
    <submittedName>
        <fullName evidence="3">Peroxiredoxin</fullName>
    </submittedName>
</protein>
<organism evidence="3 4">
    <name type="scientific">Cocleimonas flava</name>
    <dbReference type="NCBI Taxonomy" id="634765"/>
    <lineage>
        <taxon>Bacteria</taxon>
        <taxon>Pseudomonadati</taxon>
        <taxon>Pseudomonadota</taxon>
        <taxon>Gammaproteobacteria</taxon>
        <taxon>Thiotrichales</taxon>
        <taxon>Thiotrichaceae</taxon>
        <taxon>Cocleimonas</taxon>
    </lineage>
</organism>
<gene>
    <name evidence="3" type="ORF">EV695_2470</name>
</gene>
<comment type="caution">
    <text evidence="3">The sequence shown here is derived from an EMBL/GenBank/DDBJ whole genome shotgun (WGS) entry which is preliminary data.</text>
</comment>
<dbReference type="CDD" id="cd02966">
    <property type="entry name" value="TlpA_like_family"/>
    <property type="match status" value="1"/>
</dbReference>
<keyword evidence="1" id="KW-0732">Signal</keyword>
<feature type="domain" description="Thioredoxin" evidence="2">
    <location>
        <begin position="31"/>
        <end position="171"/>
    </location>
</feature>